<dbReference type="eggNOG" id="COG1570">
    <property type="taxonomic scope" value="Bacteria"/>
</dbReference>
<dbReference type="STRING" id="639282.DEFDS_1090"/>
<keyword evidence="1 5" id="KW-0963">Cytoplasm</keyword>
<dbReference type="AlphaFoldDB" id="D3PD86"/>
<dbReference type="PANTHER" id="PTHR30008">
    <property type="entry name" value="EXODEOXYRIBONUCLEASE 7 LARGE SUBUNIT"/>
    <property type="match status" value="1"/>
</dbReference>
<dbReference type="NCBIfam" id="TIGR00237">
    <property type="entry name" value="xseA"/>
    <property type="match status" value="1"/>
</dbReference>
<evidence type="ECO:0000256" key="3">
    <source>
        <dbReference type="ARBA" id="ARBA00022801"/>
    </source>
</evidence>
<name>D3PD86_DEFDS</name>
<keyword evidence="4 5" id="KW-0269">Exonuclease</keyword>
<dbReference type="GO" id="GO:0006308">
    <property type="term" value="P:DNA catabolic process"/>
    <property type="evidence" value="ECO:0007669"/>
    <property type="project" value="UniProtKB-UniRule"/>
</dbReference>
<dbReference type="CDD" id="cd04489">
    <property type="entry name" value="ExoVII_LU_OBF"/>
    <property type="match status" value="1"/>
</dbReference>
<dbReference type="GO" id="GO:0009318">
    <property type="term" value="C:exodeoxyribonuclease VII complex"/>
    <property type="evidence" value="ECO:0007669"/>
    <property type="project" value="UniProtKB-UniRule"/>
</dbReference>
<dbReference type="PANTHER" id="PTHR30008:SF0">
    <property type="entry name" value="EXODEOXYRIBONUCLEASE 7 LARGE SUBUNIT"/>
    <property type="match status" value="1"/>
</dbReference>
<dbReference type="HAMAP" id="MF_00378">
    <property type="entry name" value="Exonuc_7_L"/>
    <property type="match status" value="1"/>
</dbReference>
<dbReference type="KEGG" id="ddf:DEFDS_1090"/>
<proteinExistence type="inferred from homology"/>
<dbReference type="GO" id="GO:0008855">
    <property type="term" value="F:exodeoxyribonuclease VII activity"/>
    <property type="evidence" value="ECO:0007669"/>
    <property type="project" value="UniProtKB-UniRule"/>
</dbReference>
<dbReference type="Proteomes" id="UP000001520">
    <property type="component" value="Chromosome"/>
</dbReference>
<keyword evidence="10" id="KW-1185">Reference proteome</keyword>
<dbReference type="EMBL" id="AP011529">
    <property type="protein sequence ID" value="BAI80559.1"/>
    <property type="molecule type" value="Genomic_DNA"/>
</dbReference>
<evidence type="ECO:0000313" key="10">
    <source>
        <dbReference type="Proteomes" id="UP000001520"/>
    </source>
</evidence>
<feature type="domain" description="Exonuclease VII large subunit C-terminal" evidence="7">
    <location>
        <begin position="123"/>
        <end position="435"/>
    </location>
</feature>
<keyword evidence="3 5" id="KW-0378">Hydrolase</keyword>
<evidence type="ECO:0000256" key="1">
    <source>
        <dbReference type="ARBA" id="ARBA00022490"/>
    </source>
</evidence>
<dbReference type="GO" id="GO:0003676">
    <property type="term" value="F:nucleic acid binding"/>
    <property type="evidence" value="ECO:0007669"/>
    <property type="project" value="InterPro"/>
</dbReference>
<feature type="domain" description="OB-fold nucleic acid binding" evidence="8">
    <location>
        <begin position="4"/>
        <end position="99"/>
    </location>
</feature>
<protein>
    <recommendedName>
        <fullName evidence="5">Exodeoxyribonuclease 7 large subunit</fullName>
        <ecNumber evidence="5">3.1.11.6</ecNumber>
    </recommendedName>
    <alternativeName>
        <fullName evidence="5">Exodeoxyribonuclease VII large subunit</fullName>
        <shortName evidence="5">Exonuclease VII large subunit</shortName>
    </alternativeName>
</protein>
<evidence type="ECO:0000259" key="7">
    <source>
        <dbReference type="Pfam" id="PF02601"/>
    </source>
</evidence>
<dbReference type="OrthoDB" id="9802795at2"/>
<dbReference type="Pfam" id="PF13742">
    <property type="entry name" value="tRNA_anti_2"/>
    <property type="match status" value="1"/>
</dbReference>
<comment type="function">
    <text evidence="5">Bidirectionally degrades single-stranded DNA into large acid-insoluble oligonucleotides, which are then degraded further into small acid-soluble oligonucleotides.</text>
</comment>
<evidence type="ECO:0000256" key="2">
    <source>
        <dbReference type="ARBA" id="ARBA00022722"/>
    </source>
</evidence>
<evidence type="ECO:0000256" key="4">
    <source>
        <dbReference type="ARBA" id="ARBA00022839"/>
    </source>
</evidence>
<sequence length="446" mass="51507">MSKLTVSELTNKIKNILENSFTGPVSVVGEISNYSVSSLGHCYFTLKDDNAQIKCVFFKRYRILLRDYEPKNGDKVVVTGDLTVYEKDGLYQIIVKKIEYDSVGDFYKKFEETKRKLEKEGFFDSDLKKEIPKLVKRVAIITSPTGAAIKDFIRTIKKNSVNMIVDIWPAPVQGDDAIPIIIDQITKINNFVDYYDILILMRGGGSLEDLSIFNDEFLARSLFHSKIPTISAIGHERDFTICDFVADLRVATPTAAAEKVSEYYVTIEEKIDNLTKHLIKEMEYKLMNNLQYLDTLDARIQKNSPYQKVRTKIQEITLMERKILENLKSSLFQNEKIVVEYLRRIERENPMYKLENFNIKVDQFIKNMKTILLGKLEVLNNRVDSMMNSLNLTNPENILEKGYAIVLQDKNPVVSVNSVHLEDELEIKMKDGYINIFVTGKKVRRK</sequence>
<dbReference type="GO" id="GO:0005737">
    <property type="term" value="C:cytoplasm"/>
    <property type="evidence" value="ECO:0007669"/>
    <property type="project" value="UniProtKB-SubCell"/>
</dbReference>
<dbReference type="EC" id="3.1.11.6" evidence="5"/>
<evidence type="ECO:0000256" key="5">
    <source>
        <dbReference type="HAMAP-Rule" id="MF_00378"/>
    </source>
</evidence>
<gene>
    <name evidence="5" type="primary">xseA</name>
    <name evidence="9" type="ordered locus">DEFDS_1090</name>
</gene>
<organism evidence="9 10">
    <name type="scientific">Deferribacter desulfuricans (strain DSM 14783 / JCM 11476 / NBRC 101012 / SSM1)</name>
    <dbReference type="NCBI Taxonomy" id="639282"/>
    <lineage>
        <taxon>Bacteria</taxon>
        <taxon>Pseudomonadati</taxon>
        <taxon>Deferribacterota</taxon>
        <taxon>Deferribacteres</taxon>
        <taxon>Deferribacterales</taxon>
        <taxon>Deferribacteraceae</taxon>
        <taxon>Deferribacter</taxon>
    </lineage>
</organism>
<comment type="subunit">
    <text evidence="5">Heterooligomer composed of large and small subunits.</text>
</comment>
<comment type="similarity">
    <text evidence="5 6">Belongs to the XseA family.</text>
</comment>
<dbReference type="RefSeq" id="WP_013007806.1">
    <property type="nucleotide sequence ID" value="NC_013939.1"/>
</dbReference>
<dbReference type="InterPro" id="IPR003753">
    <property type="entry name" value="Exonuc_VII_L"/>
</dbReference>
<evidence type="ECO:0000259" key="8">
    <source>
        <dbReference type="Pfam" id="PF13742"/>
    </source>
</evidence>
<dbReference type="HOGENOM" id="CLU_023625_3_1_0"/>
<dbReference type="InterPro" id="IPR025824">
    <property type="entry name" value="OB-fold_nuc-bd_dom"/>
</dbReference>
<dbReference type="Pfam" id="PF02601">
    <property type="entry name" value="Exonuc_VII_L"/>
    <property type="match status" value="1"/>
</dbReference>
<reference evidence="9 10" key="1">
    <citation type="journal article" date="2010" name="DNA Res.">
        <title>Bacterial lifestyle in a deep-sea hydrothermal vent chimney revealed by the genome sequence of the thermophilic bacterium Deferribacter desulfuricans SSM1.</title>
        <authorList>
            <person name="Takaki Y."/>
            <person name="Shimamura S."/>
            <person name="Nakagawa S."/>
            <person name="Fukuhara Y."/>
            <person name="Horikawa H."/>
            <person name="Ankai A."/>
            <person name="Harada T."/>
            <person name="Hosoyama A."/>
            <person name="Oguchi A."/>
            <person name="Fukui S."/>
            <person name="Fujita N."/>
            <person name="Takami H."/>
            <person name="Takai K."/>
        </authorList>
    </citation>
    <scope>NUCLEOTIDE SEQUENCE [LARGE SCALE GENOMIC DNA]</scope>
    <source>
        <strain evidence="10">DSM 14783 / JCM 11476 / NBRC 101012 / SSM1</strain>
    </source>
</reference>
<keyword evidence="2 5" id="KW-0540">Nuclease</keyword>
<comment type="subcellular location">
    <subcellularLocation>
        <location evidence="5 6">Cytoplasm</location>
    </subcellularLocation>
</comment>
<evidence type="ECO:0000313" key="9">
    <source>
        <dbReference type="EMBL" id="BAI80559.1"/>
    </source>
</evidence>
<accession>D3PD86</accession>
<dbReference type="InterPro" id="IPR020579">
    <property type="entry name" value="Exonuc_VII_lsu_C"/>
</dbReference>
<comment type="catalytic activity">
    <reaction evidence="5 6">
        <text>Exonucleolytic cleavage in either 5'- to 3'- or 3'- to 5'-direction to yield nucleoside 5'-phosphates.</text>
        <dbReference type="EC" id="3.1.11.6"/>
    </reaction>
</comment>
<evidence type="ECO:0000256" key="6">
    <source>
        <dbReference type="RuleBase" id="RU004355"/>
    </source>
</evidence>